<sequence>MIGILAGMGPKSTGPFVDCVVDQCQQIYGAKHDMDFPHMMIYSCPTPFYMDRPVDHAAMEKAIINGAQRLERTGVHFIVIPCNTAHLYYENIKTSVSVPVLNMVDETILKLPNSAKRAALLATPATVQSGIYQQALHKLGVDLLHRDHWQHWVNAMITSIKAGQIQESIILWQRLHSELVEMVDIAILACTDLNVITKGEQTELAIVDSSLCLAQATVKRYMSLSIN</sequence>
<dbReference type="PROSITE" id="PS00923">
    <property type="entry name" value="ASP_GLU_RACEMASE_1"/>
    <property type="match status" value="1"/>
</dbReference>
<evidence type="ECO:0000313" key="3">
    <source>
        <dbReference type="EMBL" id="SCW78828.1"/>
    </source>
</evidence>
<comment type="similarity">
    <text evidence="1">Belongs to the aspartate/glutamate racemases family.</text>
</comment>
<dbReference type="AlphaFoldDB" id="A0A1G4TBZ0"/>
<dbReference type="Gene3D" id="3.40.50.1860">
    <property type="match status" value="2"/>
</dbReference>
<keyword evidence="4" id="KW-1185">Reference proteome</keyword>
<evidence type="ECO:0000256" key="1">
    <source>
        <dbReference type="ARBA" id="ARBA00007847"/>
    </source>
</evidence>
<dbReference type="InterPro" id="IPR004380">
    <property type="entry name" value="Asp_race"/>
</dbReference>
<dbReference type="EMBL" id="FMTT01000047">
    <property type="protein sequence ID" value="SCW78828.1"/>
    <property type="molecule type" value="Genomic_DNA"/>
</dbReference>
<dbReference type="InterPro" id="IPR018187">
    <property type="entry name" value="Asp/Glu_racemase_AS_1"/>
</dbReference>
<dbReference type="Pfam" id="PF01177">
    <property type="entry name" value="Asp_Glu_race"/>
    <property type="match status" value="1"/>
</dbReference>
<accession>A0A1G4TBZ0</accession>
<name>A0A1G4TBZ0_9BACL</name>
<keyword evidence="2" id="KW-0413">Isomerase</keyword>
<dbReference type="InterPro" id="IPR015942">
    <property type="entry name" value="Asp/Glu/hydantoin_racemase"/>
</dbReference>
<dbReference type="PANTHER" id="PTHR21198">
    <property type="entry name" value="GLUTAMATE RACEMASE"/>
    <property type="match status" value="1"/>
</dbReference>
<dbReference type="GO" id="GO:0047661">
    <property type="term" value="F:amino-acid racemase activity"/>
    <property type="evidence" value="ECO:0007669"/>
    <property type="project" value="InterPro"/>
</dbReference>
<organism evidence="3 4">
    <name type="scientific">Paenibacillus tianmuensis</name>
    <dbReference type="NCBI Taxonomy" id="624147"/>
    <lineage>
        <taxon>Bacteria</taxon>
        <taxon>Bacillati</taxon>
        <taxon>Bacillota</taxon>
        <taxon>Bacilli</taxon>
        <taxon>Bacillales</taxon>
        <taxon>Paenibacillaceae</taxon>
        <taxon>Paenibacillus</taxon>
    </lineage>
</organism>
<proteinExistence type="inferred from homology"/>
<dbReference type="OrthoDB" id="9803739at2"/>
<dbReference type="RefSeq" id="WP_090675686.1">
    <property type="nucleotide sequence ID" value="NZ_FMTT01000047.1"/>
</dbReference>
<dbReference type="PANTHER" id="PTHR21198:SF7">
    <property type="entry name" value="ASPARTATE-GLUTAMATE RACEMASE FAMILY"/>
    <property type="match status" value="1"/>
</dbReference>
<gene>
    <name evidence="3" type="ORF">SAMN04487970_104753</name>
</gene>
<evidence type="ECO:0000256" key="2">
    <source>
        <dbReference type="ARBA" id="ARBA00023235"/>
    </source>
</evidence>
<protein>
    <submittedName>
        <fullName evidence="3">Aspartate racemase</fullName>
    </submittedName>
</protein>
<dbReference type="SUPFAM" id="SSF53681">
    <property type="entry name" value="Aspartate/glutamate racemase"/>
    <property type="match status" value="2"/>
</dbReference>
<dbReference type="STRING" id="624147.SAMN04487970_104753"/>
<dbReference type="Proteomes" id="UP000198601">
    <property type="component" value="Unassembled WGS sequence"/>
</dbReference>
<reference evidence="4" key="1">
    <citation type="submission" date="2016-10" db="EMBL/GenBank/DDBJ databases">
        <authorList>
            <person name="Varghese N."/>
            <person name="Submissions S."/>
        </authorList>
    </citation>
    <scope>NUCLEOTIDE SEQUENCE [LARGE SCALE GENOMIC DNA]</scope>
    <source>
        <strain evidence="4">CGMCC 1.8946</strain>
    </source>
</reference>
<dbReference type="InterPro" id="IPR001920">
    <property type="entry name" value="Asp/Glu_race"/>
</dbReference>
<dbReference type="NCBIfam" id="TIGR00035">
    <property type="entry name" value="asp_race"/>
    <property type="match status" value="1"/>
</dbReference>
<evidence type="ECO:0000313" key="4">
    <source>
        <dbReference type="Proteomes" id="UP000198601"/>
    </source>
</evidence>